<evidence type="ECO:0000259" key="1">
    <source>
        <dbReference type="PROSITE" id="PS50943"/>
    </source>
</evidence>
<dbReference type="InterPro" id="IPR010982">
    <property type="entry name" value="Lambda_DNA-bd_dom_sf"/>
</dbReference>
<dbReference type="Pfam" id="PF01381">
    <property type="entry name" value="HTH_3"/>
    <property type="match status" value="1"/>
</dbReference>
<dbReference type="GO" id="GO:0003677">
    <property type="term" value="F:DNA binding"/>
    <property type="evidence" value="ECO:0007669"/>
    <property type="project" value="InterPro"/>
</dbReference>
<dbReference type="STRING" id="1329250.WOSG25_021910"/>
<dbReference type="Gene3D" id="1.10.260.40">
    <property type="entry name" value="lambda repressor-like DNA-binding domains"/>
    <property type="match status" value="1"/>
</dbReference>
<protein>
    <submittedName>
        <fullName evidence="2">Phage transcriptional regulator</fullName>
    </submittedName>
</protein>
<evidence type="ECO:0000313" key="3">
    <source>
        <dbReference type="Proteomes" id="UP000030643"/>
    </source>
</evidence>
<gene>
    <name evidence="2" type="ORF">WOSG25_021910</name>
</gene>
<dbReference type="InterPro" id="IPR001387">
    <property type="entry name" value="Cro/C1-type_HTH"/>
</dbReference>
<dbReference type="SMART" id="SM00530">
    <property type="entry name" value="HTH_XRE"/>
    <property type="match status" value="1"/>
</dbReference>
<dbReference type="eggNOG" id="COG1396">
    <property type="taxonomic scope" value="Bacteria"/>
</dbReference>
<dbReference type="CDD" id="cd00093">
    <property type="entry name" value="HTH_XRE"/>
    <property type="match status" value="1"/>
</dbReference>
<dbReference type="OrthoDB" id="9805856at2"/>
<dbReference type="RefSeq" id="WP_027698509.1">
    <property type="nucleotide sequence ID" value="NZ_DF820485.1"/>
</dbReference>
<dbReference type="EMBL" id="DF820485">
    <property type="protein sequence ID" value="GAK30394.1"/>
    <property type="molecule type" value="Genomic_DNA"/>
</dbReference>
<dbReference type="PROSITE" id="PS50943">
    <property type="entry name" value="HTH_CROC1"/>
    <property type="match status" value="1"/>
</dbReference>
<name>A0A069CSF0_WEIOS</name>
<dbReference type="AlphaFoldDB" id="A0A069CSF0"/>
<accession>A0A069CSF0</accession>
<feature type="domain" description="HTH cro/C1-type" evidence="1">
    <location>
        <begin position="7"/>
        <end position="59"/>
    </location>
</feature>
<organism evidence="2 3">
    <name type="scientific">Weissella oryzae (strain DSM 25784 / JCM 18191 / LMG 30913 / SG25)</name>
    <dbReference type="NCBI Taxonomy" id="1329250"/>
    <lineage>
        <taxon>Bacteria</taxon>
        <taxon>Bacillati</taxon>
        <taxon>Bacillota</taxon>
        <taxon>Bacilli</taxon>
        <taxon>Lactobacillales</taxon>
        <taxon>Lactobacillaceae</taxon>
        <taxon>Weissella</taxon>
    </lineage>
</organism>
<dbReference type="Proteomes" id="UP000030643">
    <property type="component" value="Unassembled WGS sequence"/>
</dbReference>
<keyword evidence="3" id="KW-1185">Reference proteome</keyword>
<reference evidence="3" key="1">
    <citation type="journal article" date="2014" name="Genome Announc.">
        <title>Draft genome sequence of Weissella oryzae SG25T, isolated from fermented rice grains.</title>
        <authorList>
            <person name="Tanizawa Y."/>
            <person name="Fujisawa T."/>
            <person name="Mochizuki T."/>
            <person name="Kaminuma E."/>
            <person name="Suzuki Y."/>
            <person name="Nakamura Y."/>
            <person name="Tohno M."/>
        </authorList>
    </citation>
    <scope>NUCLEOTIDE SEQUENCE [LARGE SCALE GENOMIC DNA]</scope>
    <source>
        <strain evidence="3">DSM 25784 / JCM 18191 / LMG 30913 / SG25</strain>
    </source>
</reference>
<dbReference type="SUPFAM" id="SSF47413">
    <property type="entry name" value="lambda repressor-like DNA-binding domains"/>
    <property type="match status" value="1"/>
</dbReference>
<sequence length="117" mass="13111">MTLFERIKETAKKQGISITELSSNAGLGEKTIYKWKTQEPKVETLKKVAKELNVSVDYLLGNTDDPQPTSRRFVESGLSRADDKLNDITATGADMSDTELKKVLDYMGLIKDARKEN</sequence>
<evidence type="ECO:0000313" key="2">
    <source>
        <dbReference type="EMBL" id="GAK30394.1"/>
    </source>
</evidence>
<proteinExistence type="predicted"/>